<evidence type="ECO:0000313" key="2">
    <source>
        <dbReference type="EMBL" id="KAL3681290.1"/>
    </source>
</evidence>
<dbReference type="EMBL" id="JBJQOH010000007">
    <property type="protein sequence ID" value="KAL3681290.1"/>
    <property type="molecule type" value="Genomic_DNA"/>
</dbReference>
<dbReference type="AlphaFoldDB" id="A0ABD3GT68"/>
<sequence length="87" mass="7988">MTANTGGKGRGTVGLTGAGCGFLPGAAAAAVGLTIGTPVDGFPDGGSPPDDGAPPDGGPPATEKPAVVLPNGGVITIFGTACTGVNV</sequence>
<keyword evidence="3" id="KW-1185">Reference proteome</keyword>
<accession>A0ABD3GT68</accession>
<comment type="caution">
    <text evidence="2">The sequence shown here is derived from an EMBL/GenBank/DDBJ whole genome shotgun (WGS) entry which is preliminary data.</text>
</comment>
<dbReference type="Proteomes" id="UP001633002">
    <property type="component" value="Unassembled WGS sequence"/>
</dbReference>
<feature type="region of interest" description="Disordered" evidence="1">
    <location>
        <begin position="37"/>
        <end position="67"/>
    </location>
</feature>
<organism evidence="2 3">
    <name type="scientific">Riccia sorocarpa</name>
    <dbReference type="NCBI Taxonomy" id="122646"/>
    <lineage>
        <taxon>Eukaryota</taxon>
        <taxon>Viridiplantae</taxon>
        <taxon>Streptophyta</taxon>
        <taxon>Embryophyta</taxon>
        <taxon>Marchantiophyta</taxon>
        <taxon>Marchantiopsida</taxon>
        <taxon>Marchantiidae</taxon>
        <taxon>Marchantiales</taxon>
        <taxon>Ricciaceae</taxon>
        <taxon>Riccia</taxon>
    </lineage>
</organism>
<gene>
    <name evidence="2" type="ORF">R1sor_024246</name>
</gene>
<proteinExistence type="predicted"/>
<feature type="compositionally biased region" description="Low complexity" evidence="1">
    <location>
        <begin position="38"/>
        <end position="50"/>
    </location>
</feature>
<protein>
    <submittedName>
        <fullName evidence="2">Uncharacterized protein</fullName>
    </submittedName>
</protein>
<reference evidence="2 3" key="1">
    <citation type="submission" date="2024-09" db="EMBL/GenBank/DDBJ databases">
        <title>Chromosome-scale assembly of Riccia sorocarpa.</title>
        <authorList>
            <person name="Paukszto L."/>
        </authorList>
    </citation>
    <scope>NUCLEOTIDE SEQUENCE [LARGE SCALE GENOMIC DNA]</scope>
    <source>
        <strain evidence="2">LP-2024</strain>
        <tissue evidence="2">Aerial parts of the thallus</tissue>
    </source>
</reference>
<evidence type="ECO:0000256" key="1">
    <source>
        <dbReference type="SAM" id="MobiDB-lite"/>
    </source>
</evidence>
<name>A0ABD3GT68_9MARC</name>
<evidence type="ECO:0000313" key="3">
    <source>
        <dbReference type="Proteomes" id="UP001633002"/>
    </source>
</evidence>